<dbReference type="PANTHER" id="PTHR30075">
    <property type="entry name" value="GLYCYL-TRNA SYNTHETASE"/>
    <property type="match status" value="1"/>
</dbReference>
<dbReference type="InterPro" id="IPR015944">
    <property type="entry name" value="Gly-tRNA-synth_bsu"/>
</dbReference>
<accession>I3CI38</accession>
<reference evidence="13 14" key="1">
    <citation type="submission" date="2011-11" db="EMBL/GenBank/DDBJ databases">
        <title>Improved High-Quality Draft sequence of Beggiatoa alba B18lD.</title>
        <authorList>
            <consortium name="US DOE Joint Genome Institute"/>
            <person name="Lucas S."/>
            <person name="Han J."/>
            <person name="Lapidus A."/>
            <person name="Cheng J.-F."/>
            <person name="Goodwin L."/>
            <person name="Pitluck S."/>
            <person name="Peters L."/>
            <person name="Mikhailova N."/>
            <person name="Held B."/>
            <person name="Detter J.C."/>
            <person name="Han C."/>
            <person name="Tapia R."/>
            <person name="Land M."/>
            <person name="Hauser L."/>
            <person name="Kyrpides N."/>
            <person name="Ivanova N."/>
            <person name="Pagani I."/>
            <person name="Samuel K."/>
            <person name="Teske A."/>
            <person name="Mueller J."/>
            <person name="Woyke T."/>
        </authorList>
    </citation>
    <scope>NUCLEOTIDE SEQUENCE [LARGE SCALE GENOMIC DNA]</scope>
    <source>
        <strain evidence="13 14">B18LD</strain>
    </source>
</reference>
<evidence type="ECO:0000256" key="8">
    <source>
        <dbReference type="ARBA" id="ARBA00022917"/>
    </source>
</evidence>
<dbReference type="AlphaFoldDB" id="I3CI38"/>
<dbReference type="GO" id="GO:0006420">
    <property type="term" value="P:arginyl-tRNA aminoacylation"/>
    <property type="evidence" value="ECO:0007669"/>
    <property type="project" value="InterPro"/>
</dbReference>
<evidence type="ECO:0000256" key="6">
    <source>
        <dbReference type="ARBA" id="ARBA00022741"/>
    </source>
</evidence>
<organism evidence="13 14">
    <name type="scientific">Beggiatoa alba B18LD</name>
    <dbReference type="NCBI Taxonomy" id="395493"/>
    <lineage>
        <taxon>Bacteria</taxon>
        <taxon>Pseudomonadati</taxon>
        <taxon>Pseudomonadota</taxon>
        <taxon>Gammaproteobacteria</taxon>
        <taxon>Thiotrichales</taxon>
        <taxon>Thiotrichaceae</taxon>
        <taxon>Beggiatoa</taxon>
    </lineage>
</organism>
<dbReference type="PRINTS" id="PR01045">
    <property type="entry name" value="TRNASYNTHGB"/>
</dbReference>
<evidence type="ECO:0000313" key="14">
    <source>
        <dbReference type="Proteomes" id="UP000005744"/>
    </source>
</evidence>
<dbReference type="RefSeq" id="WP_002690339.1">
    <property type="nucleotide sequence ID" value="NZ_JH600070.1"/>
</dbReference>
<evidence type="ECO:0000256" key="3">
    <source>
        <dbReference type="ARBA" id="ARBA00011209"/>
    </source>
</evidence>
<gene>
    <name evidence="11" type="primary">glyS</name>
    <name evidence="13" type="ORF">BegalDRAFT_2430</name>
</gene>
<dbReference type="EMBL" id="JH600070">
    <property type="protein sequence ID" value="EIJ43281.1"/>
    <property type="molecule type" value="Genomic_DNA"/>
</dbReference>
<sequence length="691" mass="76834">MSATQDLLIEIGTEELPPKHLKTLSEAFLSGICEGLENQHIQYNIANPYATPRRLAVLVKGVAVQQPDIPVEKRGPALAAAYDKEGKPSKAAEGFARSCGVAVADLEKLETDKGAWLVFRTLQKGQATVELLNNIINNALDALPIAKRMRWGSSDFAFVRPIHWVLILFGQQVIETEILGVKSGNTTRGHRFHHPQPIVIPNADDYAKLLESEGFVIPIFSIRQQRVKILVEEAAEILGGTAVIDPALLDEVTSIVENPFPITGEFEKEFLAVPPEALIATIKGNQKYFHVVDAQEKLMPFFITLSNVHSTQPELIKAGNEKVIRPRLSDAMFFWKQDKAKPLAERQEQLKTVIFQDKLGSLLDKSQRVAVTAGMIAQKLGANPQQAQRAALLSKCDLMTNMVNEFPELQGIMGDYYARHDGEAEAVAVALREQYMPRFWGDTLPQTPIGQAVAIADKLDTLVGIFGIGQSPTGDKDPFGLRRATLGILRIVIECALPLNIRTLLREAEKAYPTTLLTQNTSEQVFEFMLERLRGYYQEQGINSDSIEAVLSCQPESPLDADRRIRAVASFQQLPAAESLAAANKRIHNILKKTEESFPDHPVFTHFTEEAERVLYNQLNHTAEAINPLLAQGDYQASLQQLAQLRDAVDSFFDKVMVMVDDEKARRNRLALLQTLRGLFLKIADISRLQG</sequence>
<evidence type="ECO:0000256" key="2">
    <source>
        <dbReference type="ARBA" id="ARBA00008226"/>
    </source>
</evidence>
<evidence type="ECO:0000313" key="13">
    <source>
        <dbReference type="EMBL" id="EIJ43281.1"/>
    </source>
</evidence>
<dbReference type="PANTHER" id="PTHR30075:SF2">
    <property type="entry name" value="GLYCINE--TRNA LIGASE, CHLOROPLASTIC_MITOCHONDRIAL 2"/>
    <property type="match status" value="1"/>
</dbReference>
<dbReference type="SUPFAM" id="SSF109604">
    <property type="entry name" value="HD-domain/PDEase-like"/>
    <property type="match status" value="1"/>
</dbReference>
<evidence type="ECO:0000259" key="12">
    <source>
        <dbReference type="SMART" id="SM00836"/>
    </source>
</evidence>
<comment type="subunit">
    <text evidence="3 11">Tetramer of two alpha and two beta subunits.</text>
</comment>
<dbReference type="InterPro" id="IPR008909">
    <property type="entry name" value="DALR_anticod-bd"/>
</dbReference>
<evidence type="ECO:0000256" key="1">
    <source>
        <dbReference type="ARBA" id="ARBA00004496"/>
    </source>
</evidence>
<comment type="similarity">
    <text evidence="2 11">Belongs to the class-II aminoacyl-tRNA synthetase family.</text>
</comment>
<evidence type="ECO:0000256" key="11">
    <source>
        <dbReference type="HAMAP-Rule" id="MF_00255"/>
    </source>
</evidence>
<dbReference type="Pfam" id="PF05746">
    <property type="entry name" value="DALR_1"/>
    <property type="match status" value="1"/>
</dbReference>
<dbReference type="PROSITE" id="PS50861">
    <property type="entry name" value="AA_TRNA_LIGASE_II_GLYAB"/>
    <property type="match status" value="1"/>
</dbReference>
<dbReference type="GO" id="GO:0006426">
    <property type="term" value="P:glycyl-tRNA aminoacylation"/>
    <property type="evidence" value="ECO:0007669"/>
    <property type="project" value="UniProtKB-UniRule"/>
</dbReference>
<proteinExistence type="inferred from homology"/>
<evidence type="ECO:0000256" key="9">
    <source>
        <dbReference type="ARBA" id="ARBA00023146"/>
    </source>
</evidence>
<name>I3CI38_9GAMM</name>
<evidence type="ECO:0000256" key="7">
    <source>
        <dbReference type="ARBA" id="ARBA00022840"/>
    </source>
</evidence>
<dbReference type="OrthoDB" id="9775440at2"/>
<dbReference type="GO" id="GO:0005524">
    <property type="term" value="F:ATP binding"/>
    <property type="evidence" value="ECO:0007669"/>
    <property type="project" value="UniProtKB-UniRule"/>
</dbReference>
<keyword evidence="6 11" id="KW-0547">Nucleotide-binding</keyword>
<dbReference type="GO" id="GO:0004814">
    <property type="term" value="F:arginine-tRNA ligase activity"/>
    <property type="evidence" value="ECO:0007669"/>
    <property type="project" value="InterPro"/>
</dbReference>
<dbReference type="NCBIfam" id="TIGR00211">
    <property type="entry name" value="glyS"/>
    <property type="match status" value="1"/>
</dbReference>
<dbReference type="STRING" id="395493.BegalDRAFT_2430"/>
<dbReference type="EC" id="6.1.1.14" evidence="11"/>
<keyword evidence="8 11" id="KW-0648">Protein biosynthesis</keyword>
<dbReference type="InterPro" id="IPR006194">
    <property type="entry name" value="Gly-tRNA-synth_heterodimer"/>
</dbReference>
<dbReference type="GO" id="GO:0004820">
    <property type="term" value="F:glycine-tRNA ligase activity"/>
    <property type="evidence" value="ECO:0007669"/>
    <property type="project" value="UniProtKB-UniRule"/>
</dbReference>
<evidence type="ECO:0000256" key="4">
    <source>
        <dbReference type="ARBA" id="ARBA00022490"/>
    </source>
</evidence>
<keyword evidence="14" id="KW-1185">Reference proteome</keyword>
<dbReference type="Proteomes" id="UP000005744">
    <property type="component" value="Unassembled WGS sequence"/>
</dbReference>
<keyword evidence="7 11" id="KW-0067">ATP-binding</keyword>
<evidence type="ECO:0000256" key="10">
    <source>
        <dbReference type="ARBA" id="ARBA00047937"/>
    </source>
</evidence>
<comment type="catalytic activity">
    <reaction evidence="10 11">
        <text>tRNA(Gly) + glycine + ATP = glycyl-tRNA(Gly) + AMP + diphosphate</text>
        <dbReference type="Rhea" id="RHEA:16013"/>
        <dbReference type="Rhea" id="RHEA-COMP:9664"/>
        <dbReference type="Rhea" id="RHEA-COMP:9683"/>
        <dbReference type="ChEBI" id="CHEBI:30616"/>
        <dbReference type="ChEBI" id="CHEBI:33019"/>
        <dbReference type="ChEBI" id="CHEBI:57305"/>
        <dbReference type="ChEBI" id="CHEBI:78442"/>
        <dbReference type="ChEBI" id="CHEBI:78522"/>
        <dbReference type="ChEBI" id="CHEBI:456215"/>
        <dbReference type="EC" id="6.1.1.14"/>
    </reaction>
</comment>
<dbReference type="Pfam" id="PF02092">
    <property type="entry name" value="tRNA_synt_2f"/>
    <property type="match status" value="1"/>
</dbReference>
<comment type="subcellular location">
    <subcellularLocation>
        <location evidence="1 11">Cytoplasm</location>
    </subcellularLocation>
</comment>
<keyword evidence="9 11" id="KW-0030">Aminoacyl-tRNA synthetase</keyword>
<keyword evidence="4 11" id="KW-0963">Cytoplasm</keyword>
<protein>
    <recommendedName>
        <fullName evidence="11">Glycine--tRNA ligase beta subunit</fullName>
        <ecNumber evidence="11">6.1.1.14</ecNumber>
    </recommendedName>
    <alternativeName>
        <fullName evidence="11">Glycyl-tRNA synthetase beta subunit</fullName>
        <shortName evidence="11">GlyRS</shortName>
    </alternativeName>
</protein>
<dbReference type="Gene3D" id="1.10.730.10">
    <property type="entry name" value="Isoleucyl-tRNA Synthetase, Domain 1"/>
    <property type="match status" value="1"/>
</dbReference>
<dbReference type="eggNOG" id="COG0751">
    <property type="taxonomic scope" value="Bacteria"/>
</dbReference>
<dbReference type="GO" id="GO:0005829">
    <property type="term" value="C:cytosol"/>
    <property type="evidence" value="ECO:0007669"/>
    <property type="project" value="TreeGrafter"/>
</dbReference>
<keyword evidence="5 11" id="KW-0436">Ligase</keyword>
<feature type="domain" description="DALR anticodon binding" evidence="12">
    <location>
        <begin position="586"/>
        <end position="689"/>
    </location>
</feature>
<dbReference type="SMART" id="SM00836">
    <property type="entry name" value="DALR_1"/>
    <property type="match status" value="1"/>
</dbReference>
<dbReference type="HAMAP" id="MF_00255">
    <property type="entry name" value="Gly_tRNA_synth_beta"/>
    <property type="match status" value="1"/>
</dbReference>
<dbReference type="HOGENOM" id="CLU_007220_2_2_6"/>
<evidence type="ECO:0000256" key="5">
    <source>
        <dbReference type="ARBA" id="ARBA00022598"/>
    </source>
</evidence>